<keyword evidence="3" id="KW-1185">Reference proteome</keyword>
<accession>A0A8C5M247</accession>
<dbReference type="AlphaFoldDB" id="A0A8C5M247"/>
<evidence type="ECO:0000256" key="1">
    <source>
        <dbReference type="SAM" id="MobiDB-lite"/>
    </source>
</evidence>
<evidence type="ECO:0000313" key="2">
    <source>
        <dbReference type="Ensembl" id="ENSLLEP00000006686.1"/>
    </source>
</evidence>
<reference evidence="2" key="1">
    <citation type="submission" date="2025-08" db="UniProtKB">
        <authorList>
            <consortium name="Ensembl"/>
        </authorList>
    </citation>
    <scope>IDENTIFICATION</scope>
</reference>
<dbReference type="GO" id="GO:0006384">
    <property type="term" value="P:transcription initiation at RNA polymerase III promoter"/>
    <property type="evidence" value="ECO:0007669"/>
    <property type="project" value="InterPro"/>
</dbReference>
<name>A0A8C5M247_9ANUR</name>
<sequence>MSALYNQLNRLKVEELALQSMINSRDEDLQYTQEAPDDEISTSYDKSRPVNTQDPKGMPRPEISQLLRTIGTQVLENLWTTQDPERTPRL</sequence>
<dbReference type="OrthoDB" id="6158499at2759"/>
<feature type="region of interest" description="Disordered" evidence="1">
    <location>
        <begin position="27"/>
        <end position="61"/>
    </location>
</feature>
<feature type="compositionally biased region" description="Polar residues" evidence="1">
    <location>
        <begin position="41"/>
        <end position="54"/>
    </location>
</feature>
<dbReference type="GO" id="GO:0005634">
    <property type="term" value="C:nucleus"/>
    <property type="evidence" value="ECO:0007669"/>
    <property type="project" value="InterPro"/>
</dbReference>
<dbReference type="GO" id="GO:0006366">
    <property type="term" value="P:transcription by RNA polymerase II"/>
    <property type="evidence" value="ECO:0007669"/>
    <property type="project" value="InterPro"/>
</dbReference>
<dbReference type="Proteomes" id="UP000694569">
    <property type="component" value="Unplaced"/>
</dbReference>
<dbReference type="Pfam" id="PF15497">
    <property type="entry name" value="SNAPC5"/>
    <property type="match status" value="1"/>
</dbReference>
<proteinExistence type="predicted"/>
<protein>
    <submittedName>
        <fullName evidence="2">Uncharacterized protein</fullName>
    </submittedName>
</protein>
<dbReference type="Ensembl" id="ENSLLET00000006958.1">
    <property type="protein sequence ID" value="ENSLLEP00000006686.1"/>
    <property type="gene ID" value="ENSLLEG00000004204.1"/>
</dbReference>
<dbReference type="InterPro" id="IPR029138">
    <property type="entry name" value="SNAPC5"/>
</dbReference>
<evidence type="ECO:0000313" key="3">
    <source>
        <dbReference type="Proteomes" id="UP000694569"/>
    </source>
</evidence>
<reference evidence="2" key="2">
    <citation type="submission" date="2025-09" db="UniProtKB">
        <authorList>
            <consortium name="Ensembl"/>
        </authorList>
    </citation>
    <scope>IDENTIFICATION</scope>
</reference>
<organism evidence="2 3">
    <name type="scientific">Leptobrachium leishanense</name>
    <name type="common">Leishan spiny toad</name>
    <dbReference type="NCBI Taxonomy" id="445787"/>
    <lineage>
        <taxon>Eukaryota</taxon>
        <taxon>Metazoa</taxon>
        <taxon>Chordata</taxon>
        <taxon>Craniata</taxon>
        <taxon>Vertebrata</taxon>
        <taxon>Euteleostomi</taxon>
        <taxon>Amphibia</taxon>
        <taxon>Batrachia</taxon>
        <taxon>Anura</taxon>
        <taxon>Pelobatoidea</taxon>
        <taxon>Megophryidae</taxon>
        <taxon>Leptobrachium</taxon>
    </lineage>
</organism>